<dbReference type="Proteomes" id="UP000008320">
    <property type="component" value="Chromosome"/>
</dbReference>
<accession>Q2GI66</accession>
<keyword evidence="2" id="KW-1185">Reference proteome</keyword>
<evidence type="ECO:0000313" key="2">
    <source>
        <dbReference type="Proteomes" id="UP000008320"/>
    </source>
</evidence>
<dbReference type="STRING" id="205920.ECH_0034"/>
<gene>
    <name evidence="1" type="ordered locus">ECH_0034</name>
</gene>
<dbReference type="KEGG" id="ech:ECH_0034"/>
<dbReference type="AlphaFoldDB" id="Q2GI66"/>
<dbReference type="HOGENOM" id="CLU_3396281_0_0_5"/>
<dbReference type="EMBL" id="CP000236">
    <property type="protein sequence ID" value="ABD44570.1"/>
    <property type="molecule type" value="Genomic_DNA"/>
</dbReference>
<proteinExistence type="predicted"/>
<reference evidence="1 2" key="1">
    <citation type="journal article" date="2006" name="PLoS Genet.">
        <title>Comparative genomics of emerging human ehrlichiosis agents.</title>
        <authorList>
            <person name="Dunning Hotopp J.C."/>
            <person name="Lin M."/>
            <person name="Madupu R."/>
            <person name="Crabtree J."/>
            <person name="Angiuoli S.V."/>
            <person name="Eisen J.A."/>
            <person name="Seshadri R."/>
            <person name="Ren Q."/>
            <person name="Wu M."/>
            <person name="Utterback T.R."/>
            <person name="Smith S."/>
            <person name="Lewis M."/>
            <person name="Khouri H."/>
            <person name="Zhang C."/>
            <person name="Niu H."/>
            <person name="Lin Q."/>
            <person name="Ohashi N."/>
            <person name="Zhi N."/>
            <person name="Nelson W."/>
            <person name="Brinkac L.M."/>
            <person name="Dodson R.J."/>
            <person name="Rosovitz M.J."/>
            <person name="Sundaram J."/>
            <person name="Daugherty S.C."/>
            <person name="Davidsen T."/>
            <person name="Durkin A.S."/>
            <person name="Gwinn M."/>
            <person name="Haft D.H."/>
            <person name="Selengut J.D."/>
            <person name="Sullivan S.A."/>
            <person name="Zafar N."/>
            <person name="Zhou L."/>
            <person name="Benahmed F."/>
            <person name="Forberger H."/>
            <person name="Halpin R."/>
            <person name="Mulligan S."/>
            <person name="Robinson J."/>
            <person name="White O."/>
            <person name="Rikihisa Y."/>
            <person name="Tettelin H."/>
        </authorList>
    </citation>
    <scope>NUCLEOTIDE SEQUENCE [LARGE SCALE GENOMIC DNA]</scope>
    <source>
        <strain evidence="2">ATCC CRL-10679 / Arkansas</strain>
    </source>
</reference>
<organism evidence="1 2">
    <name type="scientific">Ehrlichia chaffeensis (strain ATCC CRL-10679 / Arkansas)</name>
    <dbReference type="NCBI Taxonomy" id="205920"/>
    <lineage>
        <taxon>Bacteria</taxon>
        <taxon>Pseudomonadati</taxon>
        <taxon>Pseudomonadota</taxon>
        <taxon>Alphaproteobacteria</taxon>
        <taxon>Rickettsiales</taxon>
        <taxon>Anaplasmataceae</taxon>
        <taxon>Ehrlichia</taxon>
    </lineage>
</organism>
<evidence type="ECO:0000313" key="1">
    <source>
        <dbReference type="EMBL" id="ABD44570.1"/>
    </source>
</evidence>
<protein>
    <submittedName>
        <fullName evidence="1">Uncharacterized protein</fullName>
    </submittedName>
</protein>
<sequence>MCLSYSYVRLNIIHPMLIDVEAVFIGCVFNF</sequence>
<name>Q2GI66_EHRCR</name>